<dbReference type="OrthoDB" id="27095at2759"/>
<dbReference type="EnsemblMetazoa" id="SCAU015467-RA">
    <property type="protein sequence ID" value="SCAU015467-PA"/>
    <property type="gene ID" value="SCAU015467"/>
</dbReference>
<keyword evidence="12" id="KW-1185">Reference proteome</keyword>
<dbReference type="STRING" id="35570.A0A1I8QAU9"/>
<dbReference type="Pfam" id="PF09430">
    <property type="entry name" value="EMC7_beta-sandw"/>
    <property type="match status" value="1"/>
</dbReference>
<protein>
    <recommendedName>
        <fullName evidence="10">ER membrane protein complex subunit 7 beta-sandwich domain-containing protein</fullName>
    </recommendedName>
</protein>
<dbReference type="SUPFAM" id="SSF49452">
    <property type="entry name" value="Starch-binding domain-like"/>
    <property type="match status" value="1"/>
</dbReference>
<dbReference type="AlphaFoldDB" id="A0A1I8QAU9"/>
<feature type="region of interest" description="Disordered" evidence="7">
    <location>
        <begin position="223"/>
        <end position="248"/>
    </location>
</feature>
<evidence type="ECO:0000313" key="12">
    <source>
        <dbReference type="Proteomes" id="UP000095300"/>
    </source>
</evidence>
<comment type="similarity">
    <text evidence="2">Belongs to the EMC7 family.</text>
</comment>
<accession>A0A1I8QAU9</accession>
<dbReference type="Proteomes" id="UP000095300">
    <property type="component" value="Unassembled WGS sequence"/>
</dbReference>
<feature type="domain" description="ER membrane protein complex subunit 7 beta-sandwich" evidence="10">
    <location>
        <begin position="66"/>
        <end position="176"/>
    </location>
</feature>
<keyword evidence="4 9" id="KW-0732">Signal</keyword>
<proteinExistence type="inferred from homology"/>
<reference evidence="11" key="1">
    <citation type="submission" date="2020-05" db="UniProtKB">
        <authorList>
            <consortium name="EnsemblMetazoa"/>
        </authorList>
    </citation>
    <scope>IDENTIFICATION</scope>
    <source>
        <strain evidence="11">USDA</strain>
    </source>
</reference>
<name>A0A1I8QAU9_STOCA</name>
<feature type="signal peptide" evidence="9">
    <location>
        <begin position="1"/>
        <end position="27"/>
    </location>
</feature>
<sequence length="248" mass="28726">MKIKYNMKIRYLLRLLALIVLLGLVKGDITTQDELVDEVSGLYTIEGKVYPPEAQQMSYNPNAAPNNKWQIDTVLNINGGEYKGFIREDGSFIISSVPSGSYVVEIVNPDYYYEPVRVEINPKGKFRARKVNYIQPSQIVQVPYPLKLKALTRFKYFQTREQWKITDFLFSPMVLMMVLPLLLMWVLPKMVNDPETKKELENMQFPKMNNDMPEISEMITSLFTGGAKPQEKEKKPTSNTKQTKKRNQ</sequence>
<dbReference type="InterPro" id="IPR039163">
    <property type="entry name" value="EMC7"/>
</dbReference>
<dbReference type="PANTHER" id="PTHR13605">
    <property type="entry name" value="ER MEMBRANE PROTEIN COMPLEX SUBUNIT 7"/>
    <property type="match status" value="1"/>
</dbReference>
<evidence type="ECO:0000256" key="6">
    <source>
        <dbReference type="ARBA" id="ARBA00023136"/>
    </source>
</evidence>
<comment type="subcellular location">
    <subcellularLocation>
        <location evidence="1">Membrane</location>
        <topology evidence="1">Single-pass membrane protein</topology>
    </subcellularLocation>
</comment>
<evidence type="ECO:0000259" key="10">
    <source>
        <dbReference type="Pfam" id="PF09430"/>
    </source>
</evidence>
<evidence type="ECO:0000313" key="11">
    <source>
        <dbReference type="EnsemblMetazoa" id="SCAU015467-PA"/>
    </source>
</evidence>
<keyword evidence="3 8" id="KW-0812">Transmembrane</keyword>
<feature type="chain" id="PRO_5009328012" description="ER membrane protein complex subunit 7 beta-sandwich domain-containing protein" evidence="9">
    <location>
        <begin position="28"/>
        <end position="248"/>
    </location>
</feature>
<keyword evidence="6 8" id="KW-0472">Membrane</keyword>
<dbReference type="InterPro" id="IPR019008">
    <property type="entry name" value="Beta_sandwich_EMC7"/>
</dbReference>
<evidence type="ECO:0000256" key="1">
    <source>
        <dbReference type="ARBA" id="ARBA00004167"/>
    </source>
</evidence>
<dbReference type="GO" id="GO:0072546">
    <property type="term" value="C:EMC complex"/>
    <property type="evidence" value="ECO:0007669"/>
    <property type="project" value="TreeGrafter"/>
</dbReference>
<evidence type="ECO:0000256" key="5">
    <source>
        <dbReference type="ARBA" id="ARBA00022989"/>
    </source>
</evidence>
<evidence type="ECO:0000256" key="4">
    <source>
        <dbReference type="ARBA" id="ARBA00022729"/>
    </source>
</evidence>
<evidence type="ECO:0000256" key="8">
    <source>
        <dbReference type="SAM" id="Phobius"/>
    </source>
</evidence>
<feature type="transmembrane region" description="Helical" evidence="8">
    <location>
        <begin position="168"/>
        <end position="187"/>
    </location>
</feature>
<dbReference type="GO" id="GO:0030246">
    <property type="term" value="F:carbohydrate binding"/>
    <property type="evidence" value="ECO:0007669"/>
    <property type="project" value="InterPro"/>
</dbReference>
<dbReference type="KEGG" id="scac:106083745"/>
<evidence type="ECO:0000256" key="9">
    <source>
        <dbReference type="SAM" id="SignalP"/>
    </source>
</evidence>
<dbReference type="PANTHER" id="PTHR13605:SF4">
    <property type="entry name" value="ER MEMBRANE PROTEIN COMPLEX SUBUNIT 7"/>
    <property type="match status" value="1"/>
</dbReference>
<evidence type="ECO:0000256" key="7">
    <source>
        <dbReference type="SAM" id="MobiDB-lite"/>
    </source>
</evidence>
<gene>
    <name evidence="11" type="primary">106083745</name>
</gene>
<evidence type="ECO:0000256" key="3">
    <source>
        <dbReference type="ARBA" id="ARBA00022692"/>
    </source>
</evidence>
<evidence type="ECO:0000256" key="2">
    <source>
        <dbReference type="ARBA" id="ARBA00008880"/>
    </source>
</evidence>
<dbReference type="VEuPathDB" id="VectorBase:SCAU015467"/>
<organism evidence="11 12">
    <name type="scientific">Stomoxys calcitrans</name>
    <name type="common">Stable fly</name>
    <name type="synonym">Conops calcitrans</name>
    <dbReference type="NCBI Taxonomy" id="35570"/>
    <lineage>
        <taxon>Eukaryota</taxon>
        <taxon>Metazoa</taxon>
        <taxon>Ecdysozoa</taxon>
        <taxon>Arthropoda</taxon>
        <taxon>Hexapoda</taxon>
        <taxon>Insecta</taxon>
        <taxon>Pterygota</taxon>
        <taxon>Neoptera</taxon>
        <taxon>Endopterygota</taxon>
        <taxon>Diptera</taxon>
        <taxon>Brachycera</taxon>
        <taxon>Muscomorpha</taxon>
        <taxon>Muscoidea</taxon>
        <taxon>Muscidae</taxon>
        <taxon>Stomoxys</taxon>
    </lineage>
</organism>
<keyword evidence="5 8" id="KW-1133">Transmembrane helix</keyword>
<dbReference type="InterPro" id="IPR013784">
    <property type="entry name" value="Carb-bd-like_fold"/>
</dbReference>